<sequence>MVSCWRIVQDIIVYMNSGALWEGNSNEVKRAKTVEVAVLGAD</sequence>
<protein>
    <submittedName>
        <fullName evidence="1">Uncharacterized protein</fullName>
    </submittedName>
</protein>
<dbReference type="EMBL" id="LGST01000020">
    <property type="protein sequence ID" value="KNE00065.1"/>
    <property type="molecule type" value="Genomic_DNA"/>
</dbReference>
<reference evidence="2" key="1">
    <citation type="journal article" date="2015" name="BMC Genomics">
        <title>Draft genome of a commonly misdiagnosed multidrug resistant pathogen Candida auris.</title>
        <authorList>
            <person name="Chatterjee S."/>
            <person name="Alampalli S.V."/>
            <person name="Nageshan R.K."/>
            <person name="Chettiar S.T."/>
            <person name="Joshi S."/>
            <person name="Tatu U.S."/>
        </authorList>
    </citation>
    <scope>NUCLEOTIDE SEQUENCE [LARGE SCALE GENOMIC DNA]</scope>
    <source>
        <strain evidence="2">6684</strain>
    </source>
</reference>
<organism evidence="1 2">
    <name type="scientific">Candidozyma auris</name>
    <name type="common">Yeast</name>
    <name type="synonym">Candida auris</name>
    <dbReference type="NCBI Taxonomy" id="498019"/>
    <lineage>
        <taxon>Eukaryota</taxon>
        <taxon>Fungi</taxon>
        <taxon>Dikarya</taxon>
        <taxon>Ascomycota</taxon>
        <taxon>Saccharomycotina</taxon>
        <taxon>Pichiomycetes</taxon>
        <taxon>Metschnikowiaceae</taxon>
        <taxon>Candidozyma</taxon>
    </lineage>
</organism>
<evidence type="ECO:0000313" key="1">
    <source>
        <dbReference type="EMBL" id="KNE00065.1"/>
    </source>
</evidence>
<dbReference type="AlphaFoldDB" id="A0A0L0P1C0"/>
<dbReference type="VEuPathDB" id="FungiDB:QG37_03012"/>
<proteinExistence type="predicted"/>
<dbReference type="Proteomes" id="UP000037122">
    <property type="component" value="Unassembled WGS sequence"/>
</dbReference>
<name>A0A0L0P1C0_CANAR</name>
<gene>
    <name evidence="1" type="ORF">QG37_03012</name>
</gene>
<evidence type="ECO:0000313" key="2">
    <source>
        <dbReference type="Proteomes" id="UP000037122"/>
    </source>
</evidence>
<comment type="caution">
    <text evidence="1">The sequence shown here is derived from an EMBL/GenBank/DDBJ whole genome shotgun (WGS) entry which is preliminary data.</text>
</comment>
<accession>A0A0L0P1C0</accession>